<dbReference type="AlphaFoldDB" id="A0A1G7X0F3"/>
<name>A0A1G7X0F3_9FLAO</name>
<dbReference type="RefSeq" id="WP_091254925.1">
    <property type="nucleotide sequence ID" value="NZ_FNDB01000002.1"/>
</dbReference>
<evidence type="ECO:0000313" key="1">
    <source>
        <dbReference type="EMBL" id="SDG77617.1"/>
    </source>
</evidence>
<dbReference type="OrthoDB" id="1361461at2"/>
<proteinExistence type="predicted"/>
<protein>
    <submittedName>
        <fullName evidence="1">Uncharacterized protein</fullName>
    </submittedName>
</protein>
<organism evidence="1 2">
    <name type="scientific">Flavobacterium omnivorum</name>
    <dbReference type="NCBI Taxonomy" id="178355"/>
    <lineage>
        <taxon>Bacteria</taxon>
        <taxon>Pseudomonadati</taxon>
        <taxon>Bacteroidota</taxon>
        <taxon>Flavobacteriia</taxon>
        <taxon>Flavobacteriales</taxon>
        <taxon>Flavobacteriaceae</taxon>
        <taxon>Flavobacterium</taxon>
    </lineage>
</organism>
<dbReference type="STRING" id="178355.SAMN04488062_102113"/>
<accession>A0A1G7X0F3</accession>
<dbReference type="EMBL" id="FNDB01000002">
    <property type="protein sequence ID" value="SDG77617.1"/>
    <property type="molecule type" value="Genomic_DNA"/>
</dbReference>
<keyword evidence="2" id="KW-1185">Reference proteome</keyword>
<evidence type="ECO:0000313" key="2">
    <source>
        <dbReference type="Proteomes" id="UP000199274"/>
    </source>
</evidence>
<gene>
    <name evidence="1" type="ORF">SAMN04488062_102113</name>
</gene>
<sequence length="113" mass="13253">MRKIIVVTVLVFIALFTLPLKKKYIPKKNSTYIKTNIKVDSPDLIMNNTNENDVLEEKDRKFKDFSIFYQTPKPAFIQHETDTIKSIVYSRNQKGKMMYGKNTSECILNNTDR</sequence>
<reference evidence="2" key="1">
    <citation type="submission" date="2016-10" db="EMBL/GenBank/DDBJ databases">
        <authorList>
            <person name="Varghese N."/>
            <person name="Submissions S."/>
        </authorList>
    </citation>
    <scope>NUCLEOTIDE SEQUENCE [LARGE SCALE GENOMIC DNA]</scope>
    <source>
        <strain evidence="2">CGMCC 1.2747</strain>
    </source>
</reference>
<dbReference type="Proteomes" id="UP000199274">
    <property type="component" value="Unassembled WGS sequence"/>
</dbReference>